<dbReference type="AlphaFoldDB" id="K0N4A5"/>
<dbReference type="Proteomes" id="UP000007347">
    <property type="component" value="Chromosome"/>
</dbReference>
<dbReference type="HOGENOM" id="CLU_675659_0_0_7"/>
<dbReference type="GO" id="GO:0005886">
    <property type="term" value="C:plasma membrane"/>
    <property type="evidence" value="ECO:0007669"/>
    <property type="project" value="TreeGrafter"/>
</dbReference>
<dbReference type="EMBL" id="FO203503">
    <property type="protein sequence ID" value="CCK78944.1"/>
    <property type="molecule type" value="Genomic_DNA"/>
</dbReference>
<dbReference type="InterPro" id="IPR027417">
    <property type="entry name" value="P-loop_NTPase"/>
</dbReference>
<evidence type="ECO:0000256" key="2">
    <source>
        <dbReference type="ARBA" id="ARBA00022840"/>
    </source>
</evidence>
<evidence type="ECO:0000313" key="6">
    <source>
        <dbReference type="Proteomes" id="UP000007347"/>
    </source>
</evidence>
<dbReference type="STRING" id="651182.TOL2_C07760"/>
<dbReference type="GO" id="GO:0005524">
    <property type="term" value="F:ATP binding"/>
    <property type="evidence" value="ECO:0007669"/>
    <property type="project" value="UniProtKB-KW"/>
</dbReference>
<evidence type="ECO:0000313" key="5">
    <source>
        <dbReference type="EMBL" id="CCK78944.1"/>
    </source>
</evidence>
<name>K0N4A5_DESTT</name>
<dbReference type="PANTHER" id="PTHR32309:SF13">
    <property type="entry name" value="FERRIC ENTEROBACTIN TRANSPORT PROTEIN FEPE"/>
    <property type="match status" value="1"/>
</dbReference>
<sequence length="407" mass="46172">MFSKSKKTKNQTDRENLLDHFPSSSTFAESYRTLRTNLFFTVMEKDLKSVVVTSSVEGEGKTTTSVNLAHAITQTNQKVLLVDLDLRRPHLSSLFSMKKKTGVTDLVANTFGIHLGQGSLEEFSVDDLIQLTKLQKRTCRLSLENDENQVGIFFEKGLIVDIYWKNRPKSKNLANTLIRNKLLTEKEAYLALGHQKKSVQRLGTILYTMGFVSKKDIFKTLSVQTIEAIRVLSSMETGQFEFSGVSSEAIKQSISQNIDFEKLYTEFKINDNQGPYLKKAIESVIQPTNTPNLFILPSGPVSPNPSELVGSERVTFLIDHLKKQFDFIIIDTPPVMPATDALIIADRVDGTILVIRSGNTDRKIIKEVIGQYETARQPIIGTVLNRVNMKKEGYYRYYKKYYSSYYN</sequence>
<keyword evidence="2" id="KW-0067">ATP-binding</keyword>
<dbReference type="SUPFAM" id="SSF52540">
    <property type="entry name" value="P-loop containing nucleoside triphosphate hydrolases"/>
    <property type="match status" value="1"/>
</dbReference>
<proteinExistence type="predicted"/>
<dbReference type="InterPro" id="IPR025497">
    <property type="entry name" value="PatA-like_N"/>
</dbReference>
<evidence type="ECO:0000259" key="3">
    <source>
        <dbReference type="Pfam" id="PF01656"/>
    </source>
</evidence>
<dbReference type="Gene3D" id="3.40.50.300">
    <property type="entry name" value="P-loop containing nucleotide triphosphate hydrolases"/>
    <property type="match status" value="2"/>
</dbReference>
<evidence type="ECO:0000259" key="4">
    <source>
        <dbReference type="Pfam" id="PF14332"/>
    </source>
</evidence>
<dbReference type="KEGG" id="dto:TOL2_C07760"/>
<dbReference type="SUPFAM" id="SSF160246">
    <property type="entry name" value="EspE N-terminal domain-like"/>
    <property type="match status" value="1"/>
</dbReference>
<organism evidence="5 6">
    <name type="scientific">Desulfobacula toluolica (strain DSM 7467 / Tol2)</name>
    <dbReference type="NCBI Taxonomy" id="651182"/>
    <lineage>
        <taxon>Bacteria</taxon>
        <taxon>Pseudomonadati</taxon>
        <taxon>Thermodesulfobacteriota</taxon>
        <taxon>Desulfobacteria</taxon>
        <taxon>Desulfobacterales</taxon>
        <taxon>Desulfobacteraceae</taxon>
        <taxon>Desulfobacula</taxon>
    </lineage>
</organism>
<dbReference type="Pfam" id="PF14332">
    <property type="entry name" value="DUF4388"/>
    <property type="match status" value="1"/>
</dbReference>
<evidence type="ECO:0000256" key="1">
    <source>
        <dbReference type="ARBA" id="ARBA00022741"/>
    </source>
</evidence>
<gene>
    <name evidence="5" type="ordered locus">TOL2_C07760</name>
</gene>
<reference evidence="5 6" key="1">
    <citation type="journal article" date="2013" name="Environ. Microbiol.">
        <title>Complete genome, catabolic sub-proteomes and key-metabolites of Desulfobacula toluolica Tol2, a marine, aromatic compound-degrading, sulfate-reducing bacterium.</title>
        <authorList>
            <person name="Wohlbrand L."/>
            <person name="Jacob J.H."/>
            <person name="Kube M."/>
            <person name="Mussmann M."/>
            <person name="Jarling R."/>
            <person name="Beck A."/>
            <person name="Amann R."/>
            <person name="Wilkes H."/>
            <person name="Reinhardt R."/>
            <person name="Rabus R."/>
        </authorList>
    </citation>
    <scope>NUCLEOTIDE SEQUENCE [LARGE SCALE GENOMIC DNA]</scope>
    <source>
        <strain evidence="6">DSM 7467 / Tol2</strain>
    </source>
</reference>
<keyword evidence="1" id="KW-0547">Nucleotide-binding</keyword>
<dbReference type="RefSeq" id="WP_014956296.1">
    <property type="nucleotide sequence ID" value="NC_018645.1"/>
</dbReference>
<keyword evidence="6" id="KW-1185">Reference proteome</keyword>
<dbReference type="InterPro" id="IPR037257">
    <property type="entry name" value="T2SS_E_N_sf"/>
</dbReference>
<dbReference type="NCBIfam" id="TIGR01007">
    <property type="entry name" value="eps_fam"/>
    <property type="match status" value="1"/>
</dbReference>
<dbReference type="CDD" id="cd05387">
    <property type="entry name" value="BY-kinase"/>
    <property type="match status" value="1"/>
</dbReference>
<dbReference type="GO" id="GO:0004713">
    <property type="term" value="F:protein tyrosine kinase activity"/>
    <property type="evidence" value="ECO:0007669"/>
    <property type="project" value="TreeGrafter"/>
</dbReference>
<dbReference type="InterPro" id="IPR002586">
    <property type="entry name" value="CobQ/CobB/MinD/ParA_Nub-bd_dom"/>
</dbReference>
<accession>K0N4A5</accession>
<feature type="domain" description="PatA-like N-terminal" evidence="4">
    <location>
        <begin position="117"/>
        <end position="265"/>
    </location>
</feature>
<dbReference type="InterPro" id="IPR005702">
    <property type="entry name" value="Wzc-like_C"/>
</dbReference>
<dbReference type="InterPro" id="IPR050445">
    <property type="entry name" value="Bact_polysacc_biosynth/exp"/>
</dbReference>
<feature type="domain" description="CobQ/CobB/MinD/ParA nucleotide binding" evidence="3">
    <location>
        <begin position="51"/>
        <end position="391"/>
    </location>
</feature>
<protein>
    <submittedName>
        <fullName evidence="5">Putaitve capsular exopolysaccharide family protein</fullName>
    </submittedName>
</protein>
<dbReference type="PANTHER" id="PTHR32309">
    <property type="entry name" value="TYROSINE-PROTEIN KINASE"/>
    <property type="match status" value="1"/>
</dbReference>
<dbReference type="Pfam" id="PF01656">
    <property type="entry name" value="CbiA"/>
    <property type="match status" value="1"/>
</dbReference>